<organism evidence="2 3">
    <name type="scientific">Paenibacillus flagellatus</name>
    <dbReference type="NCBI Taxonomy" id="2211139"/>
    <lineage>
        <taxon>Bacteria</taxon>
        <taxon>Bacillati</taxon>
        <taxon>Bacillota</taxon>
        <taxon>Bacilli</taxon>
        <taxon>Bacillales</taxon>
        <taxon>Paenibacillaceae</taxon>
        <taxon>Paenibacillus</taxon>
    </lineage>
</organism>
<feature type="domain" description="Glycosyltransferase 2-like" evidence="1">
    <location>
        <begin position="8"/>
        <end position="169"/>
    </location>
</feature>
<dbReference type="Gene3D" id="3.90.550.10">
    <property type="entry name" value="Spore Coat Polysaccharide Biosynthesis Protein SpsA, Chain A"/>
    <property type="match status" value="1"/>
</dbReference>
<protein>
    <submittedName>
        <fullName evidence="2">Glycosyltransferase</fullName>
    </submittedName>
</protein>
<dbReference type="PANTHER" id="PTHR43685">
    <property type="entry name" value="GLYCOSYLTRANSFERASE"/>
    <property type="match status" value="1"/>
</dbReference>
<dbReference type="InterPro" id="IPR050834">
    <property type="entry name" value="Glycosyltransf_2"/>
</dbReference>
<dbReference type="OrthoDB" id="396512at2"/>
<dbReference type="RefSeq" id="WP_110838276.1">
    <property type="nucleotide sequence ID" value="NZ_QJVJ01000001.1"/>
</dbReference>
<dbReference type="GO" id="GO:0016740">
    <property type="term" value="F:transferase activity"/>
    <property type="evidence" value="ECO:0007669"/>
    <property type="project" value="UniProtKB-KW"/>
</dbReference>
<name>A0A2V5KXN2_9BACL</name>
<gene>
    <name evidence="2" type="ORF">DLM86_01990</name>
</gene>
<dbReference type="CDD" id="cd00761">
    <property type="entry name" value="Glyco_tranf_GTA_type"/>
    <property type="match status" value="1"/>
</dbReference>
<evidence type="ECO:0000313" key="2">
    <source>
        <dbReference type="EMBL" id="PYI57237.1"/>
    </source>
</evidence>
<dbReference type="PANTHER" id="PTHR43685:SF2">
    <property type="entry name" value="GLYCOSYLTRANSFERASE 2-LIKE DOMAIN-CONTAINING PROTEIN"/>
    <property type="match status" value="1"/>
</dbReference>
<dbReference type="SUPFAM" id="SSF53448">
    <property type="entry name" value="Nucleotide-diphospho-sugar transferases"/>
    <property type="match status" value="1"/>
</dbReference>
<dbReference type="InterPro" id="IPR029044">
    <property type="entry name" value="Nucleotide-diphossugar_trans"/>
</dbReference>
<comment type="caution">
    <text evidence="2">The sequence shown here is derived from an EMBL/GenBank/DDBJ whole genome shotgun (WGS) entry which is preliminary data.</text>
</comment>
<reference evidence="2 3" key="1">
    <citation type="submission" date="2018-05" db="EMBL/GenBank/DDBJ databases">
        <title>Paenibacillus flagellatus sp. nov., isolated from selenium mineral soil.</title>
        <authorList>
            <person name="Dai X."/>
        </authorList>
    </citation>
    <scope>NUCLEOTIDE SEQUENCE [LARGE SCALE GENOMIC DNA]</scope>
    <source>
        <strain evidence="2 3">DXL2</strain>
    </source>
</reference>
<sequence length="288" mass="32556">MNMPPLVTVVTPTYNRLPELGELLESLSRQTYKRLQIVIVNDNGASVDPVVRLYPELDIRVVDMERNGKHVAARNRALAEAEGEYVMPCDDDDLLVPTHMETMVAELERSGADLAYSDAEIVEFVWKDGARTAASRLPFAYRHDLEAMRRFSTFVPSGSLYRRSVHDTLGAFDERVYHYWDWDFFLRVSERFDVVRVPTAGVLYAFAQSGGTNLSGQLEDMRPYLDLLSEKHGLGELPTKNFFLLLEEPDVRGRKAETTIVWDGEPFRSRYAASAAADAADAEKAARD</sequence>
<dbReference type="InterPro" id="IPR001173">
    <property type="entry name" value="Glyco_trans_2-like"/>
</dbReference>
<evidence type="ECO:0000313" key="3">
    <source>
        <dbReference type="Proteomes" id="UP000247476"/>
    </source>
</evidence>
<keyword evidence="3" id="KW-1185">Reference proteome</keyword>
<dbReference type="EMBL" id="QJVJ01000001">
    <property type="protein sequence ID" value="PYI57237.1"/>
    <property type="molecule type" value="Genomic_DNA"/>
</dbReference>
<proteinExistence type="predicted"/>
<dbReference type="AlphaFoldDB" id="A0A2V5KXN2"/>
<dbReference type="Proteomes" id="UP000247476">
    <property type="component" value="Unassembled WGS sequence"/>
</dbReference>
<accession>A0A2V5KXN2</accession>
<evidence type="ECO:0000259" key="1">
    <source>
        <dbReference type="Pfam" id="PF00535"/>
    </source>
</evidence>
<dbReference type="Pfam" id="PF00535">
    <property type="entry name" value="Glycos_transf_2"/>
    <property type="match status" value="1"/>
</dbReference>
<keyword evidence="2" id="KW-0808">Transferase</keyword>